<dbReference type="InterPro" id="IPR007791">
    <property type="entry name" value="DjlA_N"/>
</dbReference>
<evidence type="ECO:0000313" key="3">
    <source>
        <dbReference type="EMBL" id="SUZ81329.1"/>
    </source>
</evidence>
<keyword evidence="1" id="KW-1133">Transmembrane helix</keyword>
<dbReference type="Gene3D" id="1.10.287.110">
    <property type="entry name" value="DnaJ domain"/>
    <property type="match status" value="1"/>
</dbReference>
<dbReference type="CDD" id="cd07316">
    <property type="entry name" value="terB_like_DjlA"/>
    <property type="match status" value="1"/>
</dbReference>
<organism evidence="3">
    <name type="scientific">marine metagenome</name>
    <dbReference type="NCBI Taxonomy" id="408172"/>
    <lineage>
        <taxon>unclassified sequences</taxon>
        <taxon>metagenomes</taxon>
        <taxon>ecological metagenomes</taxon>
    </lineage>
</organism>
<dbReference type="PROSITE" id="PS50076">
    <property type="entry name" value="DNAJ_2"/>
    <property type="match status" value="1"/>
</dbReference>
<dbReference type="InterPro" id="IPR029024">
    <property type="entry name" value="TerB-like"/>
</dbReference>
<dbReference type="SMART" id="SM00271">
    <property type="entry name" value="DnaJ"/>
    <property type="match status" value="1"/>
</dbReference>
<keyword evidence="1" id="KW-0812">Transmembrane</keyword>
<feature type="domain" description="J" evidence="2">
    <location>
        <begin position="179"/>
        <end position="243"/>
    </location>
</feature>
<dbReference type="EMBL" id="UINC01001463">
    <property type="protein sequence ID" value="SUZ81329.1"/>
    <property type="molecule type" value="Genomic_DNA"/>
</dbReference>
<evidence type="ECO:0000259" key="2">
    <source>
        <dbReference type="PROSITE" id="PS50076"/>
    </source>
</evidence>
<dbReference type="Pfam" id="PF00226">
    <property type="entry name" value="DnaJ"/>
    <property type="match status" value="1"/>
</dbReference>
<accession>A0A381QS03</accession>
<dbReference type="CDD" id="cd06257">
    <property type="entry name" value="DnaJ"/>
    <property type="match status" value="1"/>
</dbReference>
<gene>
    <name evidence="3" type="ORF">METZ01_LOCUS34183</name>
</gene>
<feature type="transmembrane region" description="Helical" evidence="1">
    <location>
        <begin position="12"/>
        <end position="32"/>
    </location>
</feature>
<proteinExistence type="predicted"/>
<sequence>MSIWGKIIGGTTGFALGGPLGAIIGMMIGGSFDRSARKFSSSNQISQQQKQNVFALCIIVLSAKIAKADGQVTKEEIYIFKEKFNIQSEEMSEVSKIFNEAKKSSFGFKNIADQVGNLFSDNKVLLEQLLNNLFYIAEADGVTSMNEVEILRSISQSFHFNETDFQRIFHSRLNNKESDPYKILGVTREDSDNNIRKKWIELSKEHHPDYLIAKGMPKEFIKEANKELSSINLAYDKIKELRDFN</sequence>
<dbReference type="Pfam" id="PF05099">
    <property type="entry name" value="TerB"/>
    <property type="match status" value="1"/>
</dbReference>
<dbReference type="InterPro" id="IPR036869">
    <property type="entry name" value="J_dom_sf"/>
</dbReference>
<dbReference type="SUPFAM" id="SSF46565">
    <property type="entry name" value="Chaperone J-domain"/>
    <property type="match status" value="1"/>
</dbReference>
<protein>
    <recommendedName>
        <fullName evidence="2">J domain-containing protein</fullName>
    </recommendedName>
</protein>
<reference evidence="3" key="1">
    <citation type="submission" date="2018-05" db="EMBL/GenBank/DDBJ databases">
        <authorList>
            <person name="Lanie J.A."/>
            <person name="Ng W.-L."/>
            <person name="Kazmierczak K.M."/>
            <person name="Andrzejewski T.M."/>
            <person name="Davidsen T.M."/>
            <person name="Wayne K.J."/>
            <person name="Tettelin H."/>
            <person name="Glass J.I."/>
            <person name="Rusch D."/>
            <person name="Podicherti R."/>
            <person name="Tsui H.-C.T."/>
            <person name="Winkler M.E."/>
        </authorList>
    </citation>
    <scope>NUCLEOTIDE SEQUENCE</scope>
</reference>
<name>A0A381QS03_9ZZZZ</name>
<evidence type="ECO:0000256" key="1">
    <source>
        <dbReference type="SAM" id="Phobius"/>
    </source>
</evidence>
<dbReference type="AlphaFoldDB" id="A0A381QS03"/>
<dbReference type="InterPro" id="IPR001623">
    <property type="entry name" value="DnaJ_domain"/>
</dbReference>
<keyword evidence="1" id="KW-0472">Membrane</keyword>
<dbReference type="Gene3D" id="1.10.3680.10">
    <property type="entry name" value="TerB-like"/>
    <property type="match status" value="1"/>
</dbReference>
<dbReference type="SUPFAM" id="SSF158682">
    <property type="entry name" value="TerB-like"/>
    <property type="match status" value="1"/>
</dbReference>